<dbReference type="EMBL" id="LR862144">
    <property type="protein sequence ID" value="CAD1825115.1"/>
    <property type="molecule type" value="Genomic_DNA"/>
</dbReference>
<organism evidence="1">
    <name type="scientific">Ananas comosus var. bracteatus</name>
    <name type="common">red pineapple</name>
    <dbReference type="NCBI Taxonomy" id="296719"/>
    <lineage>
        <taxon>Eukaryota</taxon>
        <taxon>Viridiplantae</taxon>
        <taxon>Streptophyta</taxon>
        <taxon>Embryophyta</taxon>
        <taxon>Tracheophyta</taxon>
        <taxon>Spermatophyta</taxon>
        <taxon>Magnoliopsida</taxon>
        <taxon>Liliopsida</taxon>
        <taxon>Poales</taxon>
        <taxon>Bromeliaceae</taxon>
        <taxon>Bromelioideae</taxon>
        <taxon>Ananas</taxon>
    </lineage>
</organism>
<protein>
    <submittedName>
        <fullName evidence="1">Uncharacterized protein</fullName>
    </submittedName>
</protein>
<proteinExistence type="predicted"/>
<evidence type="ECO:0000313" key="1">
    <source>
        <dbReference type="EMBL" id="CAD1825115.1"/>
    </source>
</evidence>
<dbReference type="AlphaFoldDB" id="A0A6V7P2N5"/>
<reference evidence="1" key="1">
    <citation type="submission" date="2020-07" db="EMBL/GenBank/DDBJ databases">
        <authorList>
            <person name="Lin J."/>
        </authorList>
    </citation>
    <scope>NUCLEOTIDE SEQUENCE</scope>
</reference>
<sequence length="113" mass="11709">MRGVGGPLLCIGDLLSDVAGDDDDGGVGGGGASPSAAAAVEIPVEPLQPPISPHLRGNDHSWTTLMLKLCAALRAADKLVNSASVNAESLLEKVAVLESILKGVMRLWQWQKI</sequence>
<name>A0A6V7P2N5_ANACO</name>
<accession>A0A6V7P2N5</accession>
<gene>
    <name evidence="1" type="ORF">CB5_LOCUS8326</name>
</gene>
<dbReference type="PANTHER" id="PTHR37237:SF1">
    <property type="entry name" value="OS02G0567000 PROTEIN"/>
    <property type="match status" value="1"/>
</dbReference>
<dbReference type="PANTHER" id="PTHR37237">
    <property type="entry name" value="OS02G0567000 PROTEIN"/>
    <property type="match status" value="1"/>
</dbReference>